<comment type="function">
    <text evidence="6 7">Component of the post-replicative DNA mismatch repair system (MMR).</text>
</comment>
<evidence type="ECO:0000256" key="6">
    <source>
        <dbReference type="PIRNR" id="PIRNR037677"/>
    </source>
</evidence>
<accession>A0AAD4SQ99</accession>
<dbReference type="InterPro" id="IPR017261">
    <property type="entry name" value="DNA_mismatch_repair_MutS/MSH"/>
</dbReference>
<proteinExistence type="inferred from homology"/>
<dbReference type="Gene3D" id="3.30.420.110">
    <property type="entry name" value="MutS, connector domain"/>
    <property type="match status" value="1"/>
</dbReference>
<keyword evidence="5 6" id="KW-0238">DNA-binding</keyword>
<evidence type="ECO:0000256" key="2">
    <source>
        <dbReference type="ARBA" id="ARBA00022741"/>
    </source>
</evidence>
<dbReference type="FunFam" id="3.40.50.300:FF:001885">
    <property type="entry name" value="DNA mismatch repair protein"/>
    <property type="match status" value="1"/>
</dbReference>
<keyword evidence="13" id="KW-1185">Reference proteome</keyword>
<feature type="coiled-coil region" evidence="8">
    <location>
        <begin position="888"/>
        <end position="915"/>
    </location>
</feature>
<dbReference type="InterPro" id="IPR007861">
    <property type="entry name" value="DNA_mismatch_repair_MutS_clamp"/>
</dbReference>
<evidence type="ECO:0000313" key="12">
    <source>
        <dbReference type="EMBL" id="KAI3916239.1"/>
    </source>
</evidence>
<dbReference type="FunFam" id="3.40.1170.10:FF:000002">
    <property type="entry name" value="DNA mismatch repair protein"/>
    <property type="match status" value="1"/>
</dbReference>
<reference evidence="12" key="1">
    <citation type="submission" date="2022-04" db="EMBL/GenBank/DDBJ databases">
        <title>A functionally conserved STORR gene fusion in Papaver species that diverged 16.8 million years ago.</title>
        <authorList>
            <person name="Catania T."/>
        </authorList>
    </citation>
    <scope>NUCLEOTIDE SEQUENCE</scope>
    <source>
        <strain evidence="12">S-188037</strain>
    </source>
</reference>
<dbReference type="InterPro" id="IPR036678">
    <property type="entry name" value="MutS_con_dom_sf"/>
</dbReference>
<keyword evidence="4 6" id="KW-0067">ATP-binding</keyword>
<keyword evidence="2 6" id="KW-0547">Nucleotide-binding</keyword>
<evidence type="ECO:0000256" key="5">
    <source>
        <dbReference type="ARBA" id="ARBA00023125"/>
    </source>
</evidence>
<gene>
    <name evidence="12" type="ORF">MKW98_004680</name>
</gene>
<evidence type="ECO:0000259" key="11">
    <source>
        <dbReference type="SMART" id="SM00534"/>
    </source>
</evidence>
<name>A0AAD4SQ99_9MAGN</name>
<sequence>MAPSRRLSNGRSPLVNKQSQITAFFTPGKSITSVSPSSAPFVKQNPKSTPPNPKSIPPKPKSSDSKKPLLVIGSHDHQSPSTPTSNLSSIKTPESSKRLYGESVVRKRIRVYWPIDKQWYDGFVKSFDSLSGKHLIQYDDSEEEELDLEKEKIEWVEEEKKTTFRRLKRNLASENVVLDVVEKEEVKSSSGRLRRGLKMVVVEDDEEEEGESGGDDSEDEDWGKNVEKEIVDDEMEELDLVEEEEVNEEVESKSKRGCNSEPRKRKNLETEKLGSDKKCKTEGNVGKAVSKISQNGNASGLFGLAVNLEREHFVQNTENVLTGDIAERFGNREVEKFRFLGKDRRDAKRRRPGDVDYDPNTLYLPPDFVNNLTGGQRQWWEFKAKHMDKVLFFKMGKFYELYEMDAHVGTKELDLQYMKGEQPHCGFPEKNFSMNAEKLARKGYRVLVVEQTETPDQLELRRKKGSKDKVVKREICAVVTKGTLTEGEMLTIKPDASYMISITEGFMASENQKDLLVIGVCIVDVSTSMFMLGQFADDSERNSLCSLLSELRPVEIIKPAKLLSSESEKVLLTHTRSPLVNELVPLLEFWSAEKTVAEVRSIYRRHKDQLLTSKKRVEDSDTNTEDGGSNDLPDVLSELVNDGERGSYAISAFGGCLSYLRKAFLDQSLLKCAKFELLPCSRFRDISQKPYMILDAAAIENLELFENTRDGSSTGTLYGQLNQCVVTSFGKRMLKNLLVRPLYLAESIRERQDAVAGLRGDALPHVLEFRKELSKLPDMERLLGRLFSRSEANGRDANKVVLYEDEAKRQLKEFISALRGCELMARACSSLSAKLDTFESSLLKRLLTPGKDLPDLSQVLKHFKEAFDWIEADQSGRIIPHVGADSEYDSACEVVKEIESKLERHLKEQRKVIRDASIKYVIVGKDTYLLEIPESLQGRVPQNYELRSSKKGVMRYWTPDIKKLLGELSQAESEKESKLKSILQRLIGCFCEHHIRWRQLVSAIAELDVLISLAIVSDYYEGPTCRPTIIDSPSSSEVPRLCAKSLGHPVLTSDSLGKGAFVPNDVNLGGPGCPSFILLTGPNMGGKSTLIRQVCIAVILAQLGADVPAEYFEISPVDRIFVRMGAKDHIMSGQSTFLTELSETASMLSSASSKSLVALDELGRGTSTSDGQAIAESVLDHFVHKVHCRGLFSTHYHHLAVDYERDPQVSLCHMGCRVGNENGGVEEVTFLYKLTPGACPKSYGVNVARLAGTPDSVLQKAAAMSKEFEKVYGKKKLKATGELSSCNKDEKFASLIKELGHFLANFSSPGDSEVKNMSLLCELQQTARRLLLQEH</sequence>
<evidence type="ECO:0000313" key="13">
    <source>
        <dbReference type="Proteomes" id="UP001202328"/>
    </source>
</evidence>
<dbReference type="Gene3D" id="2.30.30.140">
    <property type="match status" value="1"/>
</dbReference>
<dbReference type="FunFam" id="1.10.1420.10:FF:000005">
    <property type="entry name" value="DNA mismatch repair protein"/>
    <property type="match status" value="1"/>
</dbReference>
<dbReference type="NCBIfam" id="NF003810">
    <property type="entry name" value="PRK05399.1"/>
    <property type="match status" value="1"/>
</dbReference>
<dbReference type="InterPro" id="IPR027417">
    <property type="entry name" value="P-loop_NTPase"/>
</dbReference>
<dbReference type="InterPro" id="IPR036187">
    <property type="entry name" value="DNA_mismatch_repair_MutS_sf"/>
</dbReference>
<comment type="similarity">
    <text evidence="1 6 7">Belongs to the DNA mismatch repair MutS family.</text>
</comment>
<dbReference type="GO" id="GO:0006298">
    <property type="term" value="P:mismatch repair"/>
    <property type="evidence" value="ECO:0007669"/>
    <property type="project" value="InterPro"/>
</dbReference>
<keyword evidence="6 7" id="KW-0234">DNA repair</keyword>
<feature type="compositionally biased region" description="Polar residues" evidence="9">
    <location>
        <begin position="1"/>
        <end position="38"/>
    </location>
</feature>
<feature type="region of interest" description="Disordered" evidence="9">
    <location>
        <begin position="1"/>
        <end position="99"/>
    </location>
</feature>
<evidence type="ECO:0000256" key="8">
    <source>
        <dbReference type="SAM" id="Coils"/>
    </source>
</evidence>
<dbReference type="InterPro" id="IPR000432">
    <property type="entry name" value="DNA_mismatch_repair_MutS_C"/>
</dbReference>
<keyword evidence="8" id="KW-0175">Coiled coil</keyword>
<feature type="region of interest" description="Disordered" evidence="9">
    <location>
        <begin position="240"/>
        <end position="271"/>
    </location>
</feature>
<dbReference type="SUPFAM" id="SSF52540">
    <property type="entry name" value="P-loop containing nucleoside triphosphate hydrolases"/>
    <property type="match status" value="1"/>
</dbReference>
<dbReference type="Pfam" id="PF00488">
    <property type="entry name" value="MutS_V"/>
    <property type="match status" value="1"/>
</dbReference>
<dbReference type="Pfam" id="PF05192">
    <property type="entry name" value="MutS_III"/>
    <property type="match status" value="1"/>
</dbReference>
<dbReference type="InterPro" id="IPR045076">
    <property type="entry name" value="MutS"/>
</dbReference>
<dbReference type="PANTHER" id="PTHR11361:SF150">
    <property type="entry name" value="DNA MISMATCH REPAIR PROTEIN MSH6"/>
    <property type="match status" value="1"/>
</dbReference>
<feature type="compositionally biased region" description="Acidic residues" evidence="9">
    <location>
        <begin position="202"/>
        <end position="221"/>
    </location>
</feature>
<dbReference type="Pfam" id="PF05190">
    <property type="entry name" value="MutS_IV"/>
    <property type="match status" value="1"/>
</dbReference>
<dbReference type="Gene3D" id="3.40.50.300">
    <property type="entry name" value="P-loop containing nucleotide triphosphate hydrolases"/>
    <property type="match status" value="1"/>
</dbReference>
<feature type="compositionally biased region" description="Pro residues" evidence="9">
    <location>
        <begin position="48"/>
        <end position="60"/>
    </location>
</feature>
<feature type="domain" description="DNA mismatch repair proteins mutS family" evidence="11">
    <location>
        <begin position="1074"/>
        <end position="1266"/>
    </location>
</feature>
<dbReference type="SUPFAM" id="SSF55271">
    <property type="entry name" value="DNA repair protein MutS, domain I"/>
    <property type="match status" value="1"/>
</dbReference>
<feature type="compositionally biased region" description="Polar residues" evidence="9">
    <location>
        <begin position="79"/>
        <end position="93"/>
    </location>
</feature>
<dbReference type="GO" id="GO:0030983">
    <property type="term" value="F:mismatched DNA binding"/>
    <property type="evidence" value="ECO:0007669"/>
    <property type="project" value="UniProtKB-UniRule"/>
</dbReference>
<dbReference type="PANTHER" id="PTHR11361">
    <property type="entry name" value="DNA MISMATCH REPAIR PROTEIN MUTS FAMILY MEMBER"/>
    <property type="match status" value="1"/>
</dbReference>
<dbReference type="InterPro" id="IPR007860">
    <property type="entry name" value="DNA_mmatch_repair_MutS_con_dom"/>
</dbReference>
<dbReference type="InterPro" id="IPR016151">
    <property type="entry name" value="DNA_mismatch_repair_MutS_N"/>
</dbReference>
<feature type="domain" description="DNA mismatch repair protein MutS core" evidence="10">
    <location>
        <begin position="712"/>
        <end position="1054"/>
    </location>
</feature>
<protein>
    <recommendedName>
        <fullName evidence="6">DNA mismatch repair protein</fullName>
    </recommendedName>
</protein>
<dbReference type="Pfam" id="PF01624">
    <property type="entry name" value="MutS_I"/>
    <property type="match status" value="1"/>
</dbReference>
<feature type="region of interest" description="Disordered" evidence="9">
    <location>
        <begin position="201"/>
        <end position="224"/>
    </location>
</feature>
<organism evidence="12 13">
    <name type="scientific">Papaver atlanticum</name>
    <dbReference type="NCBI Taxonomy" id="357466"/>
    <lineage>
        <taxon>Eukaryota</taxon>
        <taxon>Viridiplantae</taxon>
        <taxon>Streptophyta</taxon>
        <taxon>Embryophyta</taxon>
        <taxon>Tracheophyta</taxon>
        <taxon>Spermatophyta</taxon>
        <taxon>Magnoliopsida</taxon>
        <taxon>Ranunculales</taxon>
        <taxon>Papaveraceae</taxon>
        <taxon>Papaveroideae</taxon>
        <taxon>Papaver</taxon>
    </lineage>
</organism>
<evidence type="ECO:0000256" key="7">
    <source>
        <dbReference type="RuleBase" id="RU003756"/>
    </source>
</evidence>
<dbReference type="Pfam" id="PF05188">
    <property type="entry name" value="MutS_II"/>
    <property type="match status" value="1"/>
</dbReference>
<dbReference type="EMBL" id="JAJJMB010009125">
    <property type="protein sequence ID" value="KAI3916239.1"/>
    <property type="molecule type" value="Genomic_DNA"/>
</dbReference>
<dbReference type="SMART" id="SM00533">
    <property type="entry name" value="MUTSd"/>
    <property type="match status" value="1"/>
</dbReference>
<evidence type="ECO:0000259" key="10">
    <source>
        <dbReference type="SMART" id="SM00533"/>
    </source>
</evidence>
<dbReference type="GO" id="GO:0005524">
    <property type="term" value="F:ATP binding"/>
    <property type="evidence" value="ECO:0007669"/>
    <property type="project" value="UniProtKB-UniRule"/>
</dbReference>
<dbReference type="InterPro" id="IPR007696">
    <property type="entry name" value="DNA_mismatch_repair_MutS_core"/>
</dbReference>
<dbReference type="InterPro" id="IPR007695">
    <property type="entry name" value="DNA_mismatch_repair_MutS-lik_N"/>
</dbReference>
<evidence type="ECO:0000256" key="3">
    <source>
        <dbReference type="ARBA" id="ARBA00022763"/>
    </source>
</evidence>
<comment type="caution">
    <text evidence="12">The sequence shown here is derived from an EMBL/GenBank/DDBJ whole genome shotgun (WGS) entry which is preliminary data.</text>
</comment>
<dbReference type="PIRSF" id="PIRSF037677">
    <property type="entry name" value="DNA_mis_repair_Msh6"/>
    <property type="match status" value="1"/>
</dbReference>
<keyword evidence="3 6" id="KW-0227">DNA damage</keyword>
<feature type="region of interest" description="Disordered" evidence="9">
    <location>
        <begin position="614"/>
        <end position="636"/>
    </location>
</feature>
<evidence type="ECO:0000256" key="9">
    <source>
        <dbReference type="SAM" id="MobiDB-lite"/>
    </source>
</evidence>
<dbReference type="GO" id="GO:0005634">
    <property type="term" value="C:nucleus"/>
    <property type="evidence" value="ECO:0007669"/>
    <property type="project" value="TreeGrafter"/>
</dbReference>
<dbReference type="Proteomes" id="UP001202328">
    <property type="component" value="Unassembled WGS sequence"/>
</dbReference>
<dbReference type="GO" id="GO:0140664">
    <property type="term" value="F:ATP-dependent DNA damage sensor activity"/>
    <property type="evidence" value="ECO:0007669"/>
    <property type="project" value="InterPro"/>
</dbReference>
<dbReference type="SMART" id="SM00534">
    <property type="entry name" value="MUTSac"/>
    <property type="match status" value="1"/>
</dbReference>
<dbReference type="Gene3D" id="3.40.1170.10">
    <property type="entry name" value="DNA repair protein MutS, domain I"/>
    <property type="match status" value="1"/>
</dbReference>
<dbReference type="Gene3D" id="1.10.1420.10">
    <property type="match status" value="2"/>
</dbReference>
<dbReference type="SUPFAM" id="SSF53150">
    <property type="entry name" value="DNA repair protein MutS, domain II"/>
    <property type="match status" value="1"/>
</dbReference>
<evidence type="ECO:0000256" key="1">
    <source>
        <dbReference type="ARBA" id="ARBA00006271"/>
    </source>
</evidence>
<evidence type="ECO:0000256" key="4">
    <source>
        <dbReference type="ARBA" id="ARBA00022840"/>
    </source>
</evidence>
<dbReference type="SUPFAM" id="SSF48334">
    <property type="entry name" value="DNA repair protein MutS, domain III"/>
    <property type="match status" value="1"/>
</dbReference>
<feature type="compositionally biased region" description="Acidic residues" evidence="9">
    <location>
        <begin position="240"/>
        <end position="249"/>
    </location>
</feature>
<dbReference type="CDD" id="cd20404">
    <property type="entry name" value="Tudor_Agenet_AtEML-like"/>
    <property type="match status" value="1"/>
</dbReference>